<evidence type="ECO:0000256" key="1">
    <source>
        <dbReference type="ARBA" id="ARBA00008061"/>
    </source>
</evidence>
<sequence length="697" mass="77711">MKIQTAIEPGTPLPLGPSAGDGWVNLSLFSRHAESVTLVIGDVAASDAATPMEIPLDPTTNRSGDIWHIRLTTDQPLCYGYRIDGSPDEAKGRTFSPDRVLIDPYCRRLLAQSWNTPAGYGSRPCCLVEPETSFDWQGDRPLQTPAEETIIYELHVRGFTRHATSGVAAPGTFRGLTEKIDYLVSLGVTAVELLPVTAWDETDNKFFDPVSGARLLNFWGYNPVNFFALQPGLAERPEAAVSEFKTLVRALHQAGIEVFVDMVFNHSGESDRHGITSSFRGIDNEIYYLLDPETGNYLNYSGCGNSISCNHPVVRRLIIDALRYWILEMHIDGFRFDLAALFSRGTDGAVLTDPPLVEEIAEDPLLRQTKIIAESWDAAGLYQVGTFSAHPRWREWNGRYRDDLRRFLADYDDTVSSLASRLAGSSDLYGPSGRGPLNSINFVTSHDGFTLYDLVSYEKKRNEANGEANRDGESHNLSWNSGHEGDPCPPEIRRLRLCRMRSFFGLLLFSQGIPMLTAGDEFARTQHGNNNAWCQDNETGWVDWTLAESNSDLLRFVRFCIGLRKQHRSFRRSTFFPHERDGLAENHPEISWQSLHPGRQDWSPHCRTLAFLLHDPLDTADFFIMTNGSRDKAARFVVADLPPRPTATSWRRIIDSCAAAPADCCAAESAAIIDAGAHLDVPAMGLIVLQSFPSQQP</sequence>
<dbReference type="InterPro" id="IPR017853">
    <property type="entry name" value="GH"/>
</dbReference>
<evidence type="ECO:0000259" key="3">
    <source>
        <dbReference type="SMART" id="SM00642"/>
    </source>
</evidence>
<feature type="region of interest" description="Disordered" evidence="2">
    <location>
        <begin position="463"/>
        <end position="486"/>
    </location>
</feature>
<dbReference type="AlphaFoldDB" id="A0A1M5V115"/>
<dbReference type="SUPFAM" id="SSF51445">
    <property type="entry name" value="(Trans)glycosidases"/>
    <property type="match status" value="1"/>
</dbReference>
<dbReference type="InterPro" id="IPR013783">
    <property type="entry name" value="Ig-like_fold"/>
</dbReference>
<dbReference type="OrthoDB" id="9760647at2"/>
<name>A0A1M5V115_9BACT</name>
<dbReference type="CDD" id="cd02856">
    <property type="entry name" value="E_set_GDE_Isoamylase_N"/>
    <property type="match status" value="1"/>
</dbReference>
<dbReference type="RefSeq" id="WP_161949813.1">
    <property type="nucleotide sequence ID" value="NZ_FQXS01000006.1"/>
</dbReference>
<keyword evidence="5" id="KW-1185">Reference proteome</keyword>
<reference evidence="4 5" key="1">
    <citation type="submission" date="2016-11" db="EMBL/GenBank/DDBJ databases">
        <authorList>
            <person name="Jaros S."/>
            <person name="Januszkiewicz K."/>
            <person name="Wedrychowicz H."/>
        </authorList>
    </citation>
    <scope>NUCLEOTIDE SEQUENCE [LARGE SCALE GENOMIC DNA]</scope>
    <source>
        <strain evidence="4 5">DSM 9705</strain>
    </source>
</reference>
<dbReference type="InterPro" id="IPR006047">
    <property type="entry name" value="GH13_cat_dom"/>
</dbReference>
<dbReference type="CDD" id="cd11326">
    <property type="entry name" value="AmyAc_Glg_debranch"/>
    <property type="match status" value="1"/>
</dbReference>
<evidence type="ECO:0000256" key="2">
    <source>
        <dbReference type="SAM" id="MobiDB-lite"/>
    </source>
</evidence>
<accession>A0A1M5V115</accession>
<feature type="domain" description="Glycosyl hydrolase family 13 catalytic" evidence="3">
    <location>
        <begin position="153"/>
        <end position="564"/>
    </location>
</feature>
<gene>
    <name evidence="4" type="ORF">SAMN02745124_01466</name>
</gene>
<dbReference type="Pfam" id="PF02922">
    <property type="entry name" value="CBM_48"/>
    <property type="match status" value="1"/>
</dbReference>
<dbReference type="GO" id="GO:0005975">
    <property type="term" value="P:carbohydrate metabolic process"/>
    <property type="evidence" value="ECO:0007669"/>
    <property type="project" value="InterPro"/>
</dbReference>
<protein>
    <submittedName>
        <fullName evidence="4">Glycogen operon protein</fullName>
    </submittedName>
</protein>
<dbReference type="Pfam" id="PF00128">
    <property type="entry name" value="Alpha-amylase"/>
    <property type="match status" value="1"/>
</dbReference>
<dbReference type="InterPro" id="IPR044505">
    <property type="entry name" value="GlgX_Isoamylase_N_E_set"/>
</dbReference>
<dbReference type="InterPro" id="IPR004193">
    <property type="entry name" value="Glyco_hydro_13_N"/>
</dbReference>
<dbReference type="EMBL" id="FQXS01000006">
    <property type="protein sequence ID" value="SHH68945.1"/>
    <property type="molecule type" value="Genomic_DNA"/>
</dbReference>
<dbReference type="GO" id="GO:0004553">
    <property type="term" value="F:hydrolase activity, hydrolyzing O-glycosyl compounds"/>
    <property type="evidence" value="ECO:0007669"/>
    <property type="project" value="InterPro"/>
</dbReference>
<dbReference type="InterPro" id="IPR014756">
    <property type="entry name" value="Ig_E-set"/>
</dbReference>
<dbReference type="SUPFAM" id="SSF81296">
    <property type="entry name" value="E set domains"/>
    <property type="match status" value="1"/>
</dbReference>
<evidence type="ECO:0000313" key="5">
    <source>
        <dbReference type="Proteomes" id="UP000184139"/>
    </source>
</evidence>
<dbReference type="PANTHER" id="PTHR43002">
    <property type="entry name" value="GLYCOGEN DEBRANCHING ENZYME"/>
    <property type="match status" value="1"/>
</dbReference>
<dbReference type="SUPFAM" id="SSF51011">
    <property type="entry name" value="Glycosyl hydrolase domain"/>
    <property type="match status" value="1"/>
</dbReference>
<dbReference type="Gene3D" id="2.60.40.10">
    <property type="entry name" value="Immunoglobulins"/>
    <property type="match status" value="1"/>
</dbReference>
<proteinExistence type="inferred from homology"/>
<dbReference type="STRING" id="1121409.SAMN02745124_01466"/>
<dbReference type="Gene3D" id="2.60.40.1180">
    <property type="entry name" value="Golgi alpha-mannosidase II"/>
    <property type="match status" value="1"/>
</dbReference>
<feature type="compositionally biased region" description="Basic and acidic residues" evidence="2">
    <location>
        <begin position="463"/>
        <end position="474"/>
    </location>
</feature>
<organism evidence="4 5">
    <name type="scientific">Desulfofustis glycolicus DSM 9705</name>
    <dbReference type="NCBI Taxonomy" id="1121409"/>
    <lineage>
        <taxon>Bacteria</taxon>
        <taxon>Pseudomonadati</taxon>
        <taxon>Thermodesulfobacteriota</taxon>
        <taxon>Desulfobulbia</taxon>
        <taxon>Desulfobulbales</taxon>
        <taxon>Desulfocapsaceae</taxon>
        <taxon>Desulfofustis</taxon>
    </lineage>
</organism>
<dbReference type="InterPro" id="IPR013780">
    <property type="entry name" value="Glyco_hydro_b"/>
</dbReference>
<dbReference type="Proteomes" id="UP000184139">
    <property type="component" value="Unassembled WGS sequence"/>
</dbReference>
<dbReference type="Gene3D" id="3.20.20.80">
    <property type="entry name" value="Glycosidases"/>
    <property type="match status" value="1"/>
</dbReference>
<dbReference type="SMART" id="SM00642">
    <property type="entry name" value="Aamy"/>
    <property type="match status" value="1"/>
</dbReference>
<comment type="similarity">
    <text evidence="1">Belongs to the glycosyl hydrolase 13 family.</text>
</comment>
<evidence type="ECO:0000313" key="4">
    <source>
        <dbReference type="EMBL" id="SHH68945.1"/>
    </source>
</evidence>